<evidence type="ECO:0000313" key="9">
    <source>
        <dbReference type="RefSeq" id="XP_028967265.1"/>
    </source>
</evidence>
<keyword evidence="5" id="KW-1015">Disulfide bond</keyword>
<dbReference type="InterPro" id="IPR029033">
    <property type="entry name" value="His_PPase_superfam"/>
</dbReference>
<keyword evidence="6" id="KW-0325">Glycoprotein</keyword>
<feature type="signal peptide" evidence="7">
    <location>
        <begin position="1"/>
        <end position="18"/>
    </location>
</feature>
<accession>A0AAJ7SES1</accession>
<dbReference type="InterPro" id="IPR050645">
    <property type="entry name" value="Histidine_acid_phosphatase"/>
</dbReference>
<proteinExistence type="predicted"/>
<dbReference type="Proteomes" id="UP000694867">
    <property type="component" value="Unplaced"/>
</dbReference>
<keyword evidence="8" id="KW-1185">Reference proteome</keyword>
<evidence type="ECO:0000313" key="8">
    <source>
        <dbReference type="Proteomes" id="UP000694867"/>
    </source>
</evidence>
<reference evidence="9" key="1">
    <citation type="submission" date="2025-08" db="UniProtKB">
        <authorList>
            <consortium name="RefSeq"/>
        </authorList>
    </citation>
    <scope>IDENTIFICATION</scope>
</reference>
<evidence type="ECO:0000256" key="5">
    <source>
        <dbReference type="ARBA" id="ARBA00023157"/>
    </source>
</evidence>
<dbReference type="Gene3D" id="3.40.50.1240">
    <property type="entry name" value="Phosphoglycerate mutase-like"/>
    <property type="match status" value="1"/>
</dbReference>
<dbReference type="GeneID" id="114828219"/>
<evidence type="ECO:0000256" key="3">
    <source>
        <dbReference type="ARBA" id="ARBA00022729"/>
    </source>
</evidence>
<name>A0AAJ7SES1_9ACAR</name>
<organism evidence="8 9">
    <name type="scientific">Galendromus occidentalis</name>
    <name type="common">western predatory mite</name>
    <dbReference type="NCBI Taxonomy" id="34638"/>
    <lineage>
        <taxon>Eukaryota</taxon>
        <taxon>Metazoa</taxon>
        <taxon>Ecdysozoa</taxon>
        <taxon>Arthropoda</taxon>
        <taxon>Chelicerata</taxon>
        <taxon>Arachnida</taxon>
        <taxon>Acari</taxon>
        <taxon>Parasitiformes</taxon>
        <taxon>Mesostigmata</taxon>
        <taxon>Gamasina</taxon>
        <taxon>Phytoseioidea</taxon>
        <taxon>Phytoseiidae</taxon>
        <taxon>Typhlodrominae</taxon>
        <taxon>Galendromus</taxon>
    </lineage>
</organism>
<dbReference type="AlphaFoldDB" id="A0AAJ7SES1"/>
<evidence type="ECO:0000256" key="4">
    <source>
        <dbReference type="ARBA" id="ARBA00022801"/>
    </source>
</evidence>
<evidence type="ECO:0000256" key="1">
    <source>
        <dbReference type="ARBA" id="ARBA00000032"/>
    </source>
</evidence>
<dbReference type="EC" id="3.1.3.2" evidence="2"/>
<dbReference type="PANTHER" id="PTHR11567">
    <property type="entry name" value="ACID PHOSPHATASE-RELATED"/>
    <property type="match status" value="1"/>
</dbReference>
<dbReference type="GO" id="GO:0003993">
    <property type="term" value="F:acid phosphatase activity"/>
    <property type="evidence" value="ECO:0007669"/>
    <property type="project" value="UniProtKB-EC"/>
</dbReference>
<evidence type="ECO:0000256" key="2">
    <source>
        <dbReference type="ARBA" id="ARBA00012646"/>
    </source>
</evidence>
<dbReference type="KEGG" id="goe:114828219"/>
<dbReference type="SUPFAM" id="SSF53254">
    <property type="entry name" value="Phosphoglycerate mutase-like"/>
    <property type="match status" value="1"/>
</dbReference>
<comment type="catalytic activity">
    <reaction evidence="1">
        <text>a phosphate monoester + H2O = an alcohol + phosphate</text>
        <dbReference type="Rhea" id="RHEA:15017"/>
        <dbReference type="ChEBI" id="CHEBI:15377"/>
        <dbReference type="ChEBI" id="CHEBI:30879"/>
        <dbReference type="ChEBI" id="CHEBI:43474"/>
        <dbReference type="ChEBI" id="CHEBI:67140"/>
        <dbReference type="EC" id="3.1.3.2"/>
    </reaction>
</comment>
<dbReference type="RefSeq" id="XP_028967265.1">
    <property type="nucleotide sequence ID" value="XM_029111432.1"/>
</dbReference>
<gene>
    <name evidence="9" type="primary">LOC114828219</name>
</gene>
<dbReference type="PANTHER" id="PTHR11567:SF211">
    <property type="entry name" value="PROSTATIC ACID PHOSPHATASE"/>
    <property type="match status" value="1"/>
</dbReference>
<sequence length="391" mass="45238">MRFTVIVGLFFAFGTGDSENQRVSSPQTSPQSDAAAAVARLTVQKPELQHVALLFRHTVRAPRVFPPNDSLLRPDLFPRGVERSTREGLLATRNTTLVWREWYKDFLTGDPNEVYARSSQADRCHETLAMVLDTWYPSPDDLPLSQVAIRMPPRGHDKYVENCGNMRYITRDYDPEFPVADAIYAEEGFRTVGDYVNFLRTRTQLQNESVNFFYMAYMEGFLSLDYEYNFTRRDHWMFNYPKTREFARLYLLNNSINVMAPYYAHYLMEGISNELEKAANGISRIKLSLFSFHDLNLLSVLRALGHNDLATDPLAAVALELWKNRSGYRVALRVSEGITTEWKYRPGRYIDIYNGTEKVDELSEILYLMRNFFRSQLNVTDCGYFGSDAKI</sequence>
<protein>
    <recommendedName>
        <fullName evidence="2">acid phosphatase</fullName>
        <ecNumber evidence="2">3.1.3.2</ecNumber>
    </recommendedName>
</protein>
<feature type="chain" id="PRO_5042540743" description="acid phosphatase" evidence="7">
    <location>
        <begin position="19"/>
        <end position="391"/>
    </location>
</feature>
<evidence type="ECO:0000256" key="6">
    <source>
        <dbReference type="ARBA" id="ARBA00023180"/>
    </source>
</evidence>
<keyword evidence="4" id="KW-0378">Hydrolase</keyword>
<keyword evidence="3 7" id="KW-0732">Signal</keyword>
<evidence type="ECO:0000256" key="7">
    <source>
        <dbReference type="SAM" id="SignalP"/>
    </source>
</evidence>